<dbReference type="RefSeq" id="WP_408082413.1">
    <property type="nucleotide sequence ID" value="NZ_JBELQA010000008.1"/>
</dbReference>
<evidence type="ECO:0000313" key="3">
    <source>
        <dbReference type="EMBL" id="MFL9831965.1"/>
    </source>
</evidence>
<proteinExistence type="predicted"/>
<organism evidence="3 4">
    <name type="scientific">Flavobacterium plantiphilum</name>
    <dbReference type="NCBI Taxonomy" id="3163297"/>
    <lineage>
        <taxon>Bacteria</taxon>
        <taxon>Pseudomonadati</taxon>
        <taxon>Bacteroidota</taxon>
        <taxon>Flavobacteriia</taxon>
        <taxon>Flavobacteriales</taxon>
        <taxon>Flavobacteriaceae</taxon>
        <taxon>Flavobacterium</taxon>
    </lineage>
</organism>
<keyword evidence="4" id="KW-1185">Reference proteome</keyword>
<keyword evidence="2" id="KW-0808">Transferase</keyword>
<dbReference type="EMBL" id="JBELQA010000008">
    <property type="protein sequence ID" value="MFL9831965.1"/>
    <property type="molecule type" value="Genomic_DNA"/>
</dbReference>
<evidence type="ECO:0000256" key="2">
    <source>
        <dbReference type="ARBA" id="ARBA00022679"/>
    </source>
</evidence>
<sequence>MVVYSRLGSKGNLGNHLFQIASTIGIAIKNGHAFSFPEWIYSKSFKKSLPVYDTTLEYKNIKEKAYNYSTIHLDKGNYDLNGWFQSEKYFDTEAVKKQFQFNEELVNEVKEKYKKTLSKKNLLISVRRGDFVNNPYYYQLDYKYYFLAITTKFPDWKERNLVFTSDSINYCKQHFKFLSNAIFIDKSNVVEQLVLASLCDDYIISNSTFSWWQAWLGEKENTKIVRPIQNFRGDFSIKNNDKDYFPDRWSPFNSVSETIPYRYWVLILKGEYFKFLDLIKYKNKFYQKKLKKFIKKIIKKEEYY</sequence>
<evidence type="ECO:0000313" key="4">
    <source>
        <dbReference type="Proteomes" id="UP001629260"/>
    </source>
</evidence>
<name>A0ABW8XXN7_9FLAO</name>
<evidence type="ECO:0000256" key="1">
    <source>
        <dbReference type="ARBA" id="ARBA00022676"/>
    </source>
</evidence>
<dbReference type="InterPro" id="IPR002516">
    <property type="entry name" value="Glyco_trans_11"/>
</dbReference>
<dbReference type="Proteomes" id="UP001629260">
    <property type="component" value="Unassembled WGS sequence"/>
</dbReference>
<dbReference type="PANTHER" id="PTHR11927:SF9">
    <property type="entry name" value="L-FUCOSYLTRANSFERASE"/>
    <property type="match status" value="1"/>
</dbReference>
<gene>
    <name evidence="3" type="ORF">ABS764_14025</name>
</gene>
<dbReference type="Pfam" id="PF01531">
    <property type="entry name" value="Glyco_transf_11"/>
    <property type="match status" value="1"/>
</dbReference>
<accession>A0ABW8XXN7</accession>
<dbReference type="PANTHER" id="PTHR11927">
    <property type="entry name" value="GALACTOSIDE 2-L-FUCOSYLTRANSFERASE"/>
    <property type="match status" value="1"/>
</dbReference>
<protein>
    <submittedName>
        <fullName evidence="3">Alpha-1,2-fucosyltransferase</fullName>
    </submittedName>
</protein>
<reference evidence="3 4" key="1">
    <citation type="submission" date="2024-06" db="EMBL/GenBank/DDBJ databases">
        <authorList>
            <person name="Kaempfer P."/>
            <person name="Viver T."/>
        </authorList>
    </citation>
    <scope>NUCLEOTIDE SEQUENCE [LARGE SCALE GENOMIC DNA]</scope>
    <source>
        <strain evidence="3 4">ST-87</strain>
    </source>
</reference>
<keyword evidence="1" id="KW-0328">Glycosyltransferase</keyword>
<comment type="caution">
    <text evidence="3">The sequence shown here is derived from an EMBL/GenBank/DDBJ whole genome shotgun (WGS) entry which is preliminary data.</text>
</comment>